<dbReference type="KEGG" id="aez:C3E78_16875"/>
<accession>A0A5F2EM32</accession>
<evidence type="ECO:0000313" key="2">
    <source>
        <dbReference type="Proteomes" id="UP000244384"/>
    </source>
</evidence>
<dbReference type="RefSeq" id="WP_108580414.1">
    <property type="nucleotide sequence ID" value="NZ_CP026952.1"/>
</dbReference>
<protein>
    <submittedName>
        <fullName evidence="1">Uncharacterized protein</fullName>
    </submittedName>
</protein>
<organism evidence="1 2">
    <name type="scientific">Aeromicrobium chenweiae</name>
    <dbReference type="NCBI Taxonomy" id="2079793"/>
    <lineage>
        <taxon>Bacteria</taxon>
        <taxon>Bacillati</taxon>
        <taxon>Actinomycetota</taxon>
        <taxon>Actinomycetes</taxon>
        <taxon>Propionibacteriales</taxon>
        <taxon>Nocardioidaceae</taxon>
        <taxon>Aeromicrobium</taxon>
    </lineage>
</organism>
<dbReference type="InterPro" id="IPR019099">
    <property type="entry name" value="Uncharacterised_PGPGW_TM"/>
</dbReference>
<dbReference type="EMBL" id="CP026952">
    <property type="protein sequence ID" value="AWB93749.1"/>
    <property type="molecule type" value="Genomic_DNA"/>
</dbReference>
<dbReference type="AlphaFoldDB" id="A0A2S0WQX6"/>
<dbReference type="Proteomes" id="UP000244384">
    <property type="component" value="Chromosome"/>
</dbReference>
<sequence length="167" mass="18383">MRSKRFARRIAIEVAGWTLVVAGIAALVLPGPGLLCLFAGLLILSQQYEWAERRMRPVEIAAYRSAAQSVQTWPRIIASTVFALGIGAVGIVWGISPDAPGWWPVDEKWWLIGGWGTGATLLGSSVFALALIVYSFRRFRGVEDIDAEVERVANPDDEESSPREESR</sequence>
<keyword evidence="2" id="KW-1185">Reference proteome</keyword>
<dbReference type="Pfam" id="PF09656">
    <property type="entry name" value="PGPGW"/>
    <property type="match status" value="1"/>
</dbReference>
<dbReference type="OrthoDB" id="4774258at2"/>
<evidence type="ECO:0000313" key="1">
    <source>
        <dbReference type="EMBL" id="AWB93749.1"/>
    </source>
</evidence>
<name>A0A2S0WQX6_9ACTN</name>
<accession>A0A2S0WQX6</accession>
<proteinExistence type="predicted"/>
<gene>
    <name evidence="1" type="ORF">C3E78_16875</name>
</gene>
<reference evidence="2" key="1">
    <citation type="submission" date="2018-01" db="EMBL/GenBank/DDBJ databases">
        <authorList>
            <person name="Li J."/>
        </authorList>
    </citation>
    <scope>NUCLEOTIDE SEQUENCE [LARGE SCALE GENOMIC DNA]</scope>
    <source>
        <strain evidence="2">592</strain>
    </source>
</reference>